<dbReference type="RefSeq" id="WP_008486170.1">
    <property type="nucleotide sequence ID" value="NZ_AMRI01000028.1"/>
</dbReference>
<reference evidence="4 5" key="1">
    <citation type="journal article" date="2012" name="J. Bacteriol.">
        <title>Genome Sequence of Gallaecimonas xiamenensis Type Strain 3-C-1.</title>
        <authorList>
            <person name="Lai Q."/>
            <person name="Wang L."/>
            <person name="Wang W."/>
            <person name="Shao Z."/>
        </authorList>
    </citation>
    <scope>NUCLEOTIDE SEQUENCE [LARGE SCALE GENOMIC DNA]</scope>
    <source>
        <strain evidence="4 5">3-C-1</strain>
    </source>
</reference>
<dbReference type="GO" id="GO:0004407">
    <property type="term" value="F:histone deacetylase activity"/>
    <property type="evidence" value="ECO:0007669"/>
    <property type="project" value="InterPro"/>
</dbReference>
<comment type="caution">
    <text evidence="4">The sequence shown here is derived from an EMBL/GenBank/DDBJ whole genome shotgun (WGS) entry which is preliminary data.</text>
</comment>
<dbReference type="GO" id="GO:0040029">
    <property type="term" value="P:epigenetic regulation of gene expression"/>
    <property type="evidence" value="ECO:0007669"/>
    <property type="project" value="TreeGrafter"/>
</dbReference>
<dbReference type="InterPro" id="IPR044150">
    <property type="entry name" value="HDAC_classIV"/>
</dbReference>
<dbReference type="PATRIC" id="fig|745411.4.peg.3203"/>
<comment type="similarity">
    <text evidence="1">Belongs to the histone deacetylase family.</text>
</comment>
<sequence>MLPLVYHPSYSFPLPANHRFPVGKYLRLKEGLAEDLAAVAHRYFSAEPDPLYPAHWHCPDYVQGFLSQSLPATMARRIGFPMSDQLIERTLAANKGTLLCAELALDHGLALHLSGGYHHAHYAQGGGFCIFNDLAMAAQTLVDQGKARRVLVFDCDVHQGDGTATMLAQHPDCISVSVHAQRNYPARKPDSDLDVALPEGLTDQPYLDAVTDALDLALRYYQPDLVLYDAGVDIHADDELGHFKVSSQGLLHRDRLVLSRCLAKDIPVAAVIGGGYQRDLQGVVNLHRLLFKAAAELAP</sequence>
<dbReference type="PANTHER" id="PTHR10625">
    <property type="entry name" value="HISTONE DEACETYLASE HDAC1-RELATED"/>
    <property type="match status" value="1"/>
</dbReference>
<dbReference type="STRING" id="745411.B3C1_16270"/>
<keyword evidence="5" id="KW-1185">Reference proteome</keyword>
<evidence type="ECO:0000313" key="5">
    <source>
        <dbReference type="Proteomes" id="UP000006755"/>
    </source>
</evidence>
<accession>K2JDV5</accession>
<dbReference type="GO" id="GO:0016787">
    <property type="term" value="F:hydrolase activity"/>
    <property type="evidence" value="ECO:0007669"/>
    <property type="project" value="UniProtKB-KW"/>
</dbReference>
<dbReference type="InterPro" id="IPR023696">
    <property type="entry name" value="Ureohydrolase_dom_sf"/>
</dbReference>
<protein>
    <submittedName>
        <fullName evidence="4">Histone deacetylase superfamily protein</fullName>
    </submittedName>
</protein>
<dbReference type="InterPro" id="IPR000286">
    <property type="entry name" value="HDACs"/>
</dbReference>
<proteinExistence type="inferred from homology"/>
<dbReference type="Gene3D" id="3.40.800.20">
    <property type="entry name" value="Histone deacetylase domain"/>
    <property type="match status" value="1"/>
</dbReference>
<name>K2JDV5_9GAMM</name>
<feature type="domain" description="Histone deacetylase" evidence="3">
    <location>
        <begin position="55"/>
        <end position="278"/>
    </location>
</feature>
<keyword evidence="2" id="KW-0378">Hydrolase</keyword>
<dbReference type="SUPFAM" id="SSF52768">
    <property type="entry name" value="Arginase/deacetylase"/>
    <property type="match status" value="1"/>
</dbReference>
<dbReference type="PANTHER" id="PTHR10625:SF19">
    <property type="entry name" value="HISTONE DEACETYLASE 12"/>
    <property type="match status" value="1"/>
</dbReference>
<dbReference type="Pfam" id="PF00850">
    <property type="entry name" value="Hist_deacetyl"/>
    <property type="match status" value="1"/>
</dbReference>
<evidence type="ECO:0000259" key="3">
    <source>
        <dbReference type="Pfam" id="PF00850"/>
    </source>
</evidence>
<evidence type="ECO:0000256" key="1">
    <source>
        <dbReference type="ARBA" id="ARBA00005947"/>
    </source>
</evidence>
<dbReference type="OrthoDB" id="9808367at2"/>
<dbReference type="PRINTS" id="PR01270">
    <property type="entry name" value="HDASUPER"/>
</dbReference>
<dbReference type="Proteomes" id="UP000006755">
    <property type="component" value="Unassembled WGS sequence"/>
</dbReference>
<dbReference type="CDD" id="cd09993">
    <property type="entry name" value="HDAC_classIV"/>
    <property type="match status" value="1"/>
</dbReference>
<evidence type="ECO:0000256" key="2">
    <source>
        <dbReference type="ARBA" id="ARBA00022801"/>
    </source>
</evidence>
<dbReference type="AlphaFoldDB" id="K2JDV5"/>
<dbReference type="InterPro" id="IPR037138">
    <property type="entry name" value="His_deacetylse_dom_sf"/>
</dbReference>
<gene>
    <name evidence="4" type="ORF">B3C1_16270</name>
</gene>
<dbReference type="EMBL" id="AMRI01000028">
    <property type="protein sequence ID" value="EKE68734.1"/>
    <property type="molecule type" value="Genomic_DNA"/>
</dbReference>
<dbReference type="InterPro" id="IPR023801">
    <property type="entry name" value="His_deacetylse_dom"/>
</dbReference>
<organism evidence="4 5">
    <name type="scientific">Gallaecimonas xiamenensis 3-C-1</name>
    <dbReference type="NCBI Taxonomy" id="745411"/>
    <lineage>
        <taxon>Bacteria</taxon>
        <taxon>Pseudomonadati</taxon>
        <taxon>Pseudomonadota</taxon>
        <taxon>Gammaproteobacteria</taxon>
        <taxon>Enterobacterales</taxon>
        <taxon>Gallaecimonadaceae</taxon>
        <taxon>Gallaecimonas</taxon>
    </lineage>
</organism>
<evidence type="ECO:0000313" key="4">
    <source>
        <dbReference type="EMBL" id="EKE68734.1"/>
    </source>
</evidence>
<dbReference type="eggNOG" id="COG0123">
    <property type="taxonomic scope" value="Bacteria"/>
</dbReference>